<organism evidence="5 6">
    <name type="scientific">Armadillidium nasatum</name>
    <dbReference type="NCBI Taxonomy" id="96803"/>
    <lineage>
        <taxon>Eukaryota</taxon>
        <taxon>Metazoa</taxon>
        <taxon>Ecdysozoa</taxon>
        <taxon>Arthropoda</taxon>
        <taxon>Crustacea</taxon>
        <taxon>Multicrustacea</taxon>
        <taxon>Malacostraca</taxon>
        <taxon>Eumalacostraca</taxon>
        <taxon>Peracarida</taxon>
        <taxon>Isopoda</taxon>
        <taxon>Oniscidea</taxon>
        <taxon>Crinocheta</taxon>
        <taxon>Armadillidiidae</taxon>
        <taxon>Armadillidium</taxon>
    </lineage>
</organism>
<accession>A0A5N5SWS7</accession>
<dbReference type="Pfam" id="PF05648">
    <property type="entry name" value="PEX11"/>
    <property type="match status" value="1"/>
</dbReference>
<dbReference type="AlphaFoldDB" id="A0A5N5SWS7"/>
<evidence type="ECO:0000256" key="3">
    <source>
        <dbReference type="ARBA" id="ARBA00023140"/>
    </source>
</evidence>
<proteinExistence type="predicted"/>
<dbReference type="Proteomes" id="UP000326759">
    <property type="component" value="Unassembled WGS sequence"/>
</dbReference>
<dbReference type="InterPro" id="IPR008733">
    <property type="entry name" value="PEX11"/>
</dbReference>
<dbReference type="OrthoDB" id="411017at2759"/>
<dbReference type="GO" id="GO:0005778">
    <property type="term" value="C:peroxisomal membrane"/>
    <property type="evidence" value="ECO:0007669"/>
    <property type="project" value="UniProtKB-SubCell"/>
</dbReference>
<sequence>MDNITMEKWIKINSQSSGKDKIARLIQYSSRFLWYYIEVTKDSRDTVTKLQNLEKSLSSFRKLLRFGKSVEVLHGTLKTIHINDRFLKVVITLSRIYQGIFLLFDHFVWLADTGLVRIQRKKYVEYSNKFWLGSIILGLLRDAYEINIAIESDVSFYKKKGSLTHLSNQSKRTFKWSDFIRLLRDHDDVFWDTVKNVADIWIPLTSLGHVNLSSGAIGVLGIISSVAGLMPIINPQLKLLPS</sequence>
<dbReference type="PANTHER" id="PTHR12652">
    <property type="entry name" value="PEROXISOMAL BIOGENESIS FACTOR 11"/>
    <property type="match status" value="1"/>
</dbReference>
<name>A0A5N5SWS7_9CRUS</name>
<keyword evidence="3" id="KW-0576">Peroxisome</keyword>
<gene>
    <name evidence="5" type="primary">Pex11b</name>
    <name evidence="5" type="ORF">Anas_10406</name>
</gene>
<comment type="caution">
    <text evidence="5">The sequence shown here is derived from an EMBL/GenBank/DDBJ whole genome shotgun (WGS) entry which is preliminary data.</text>
</comment>
<keyword evidence="2" id="KW-0472">Membrane</keyword>
<evidence type="ECO:0000256" key="1">
    <source>
        <dbReference type="ARBA" id="ARBA00022593"/>
    </source>
</evidence>
<dbReference type="PANTHER" id="PTHR12652:SF50">
    <property type="entry name" value="PEROXIN 11"/>
    <property type="match status" value="1"/>
</dbReference>
<reference evidence="5 6" key="1">
    <citation type="journal article" date="2019" name="PLoS Biol.">
        <title>Sex chromosomes control vertical transmission of feminizing Wolbachia symbionts in an isopod.</title>
        <authorList>
            <person name="Becking T."/>
            <person name="Chebbi M.A."/>
            <person name="Giraud I."/>
            <person name="Moumen B."/>
            <person name="Laverre T."/>
            <person name="Caubet Y."/>
            <person name="Peccoud J."/>
            <person name="Gilbert C."/>
            <person name="Cordaux R."/>
        </authorList>
    </citation>
    <scope>NUCLEOTIDE SEQUENCE [LARGE SCALE GENOMIC DNA]</scope>
    <source>
        <strain evidence="5">ANa2</strain>
        <tissue evidence="5">Whole body excluding digestive tract and cuticle</tissue>
    </source>
</reference>
<dbReference type="GO" id="GO:0016559">
    <property type="term" value="P:peroxisome fission"/>
    <property type="evidence" value="ECO:0007669"/>
    <property type="project" value="InterPro"/>
</dbReference>
<evidence type="ECO:0000256" key="4">
    <source>
        <dbReference type="ARBA" id="ARBA00046271"/>
    </source>
</evidence>
<evidence type="ECO:0000256" key="2">
    <source>
        <dbReference type="ARBA" id="ARBA00023136"/>
    </source>
</evidence>
<keyword evidence="6" id="KW-1185">Reference proteome</keyword>
<dbReference type="EMBL" id="SEYY01019245">
    <property type="protein sequence ID" value="KAB7498482.1"/>
    <property type="molecule type" value="Genomic_DNA"/>
</dbReference>
<protein>
    <submittedName>
        <fullName evidence="5">Peroxisomal membrane protein 11B</fullName>
    </submittedName>
</protein>
<comment type="subcellular location">
    <subcellularLocation>
        <location evidence="4">Peroxisome membrane</location>
    </subcellularLocation>
</comment>
<evidence type="ECO:0000313" key="6">
    <source>
        <dbReference type="Proteomes" id="UP000326759"/>
    </source>
</evidence>
<evidence type="ECO:0000313" key="5">
    <source>
        <dbReference type="EMBL" id="KAB7498482.1"/>
    </source>
</evidence>
<keyword evidence="1" id="KW-0962">Peroxisome biogenesis</keyword>